<keyword evidence="2" id="KW-0677">Repeat</keyword>
<keyword evidence="7" id="KW-1185">Reference proteome</keyword>
<dbReference type="PANTHER" id="PTHR32099:SF92">
    <property type="entry name" value="CYSTEINE-RICH RECEPTOR-LIKE PROTEIN KINASE 11"/>
    <property type="match status" value="1"/>
</dbReference>
<dbReference type="EMBL" id="VAHF01000013">
    <property type="protein sequence ID" value="TXG47185.1"/>
    <property type="molecule type" value="Genomic_DNA"/>
</dbReference>
<dbReference type="PROSITE" id="PS51473">
    <property type="entry name" value="GNK2"/>
    <property type="match status" value="3"/>
</dbReference>
<feature type="compositionally biased region" description="Pro residues" evidence="3">
    <location>
        <begin position="249"/>
        <end position="265"/>
    </location>
</feature>
<dbReference type="FunFam" id="3.30.430.20:FF:000003">
    <property type="entry name" value="Cysteine-rich RLK (RECEPTOR-like protein kinase) 10"/>
    <property type="match status" value="2"/>
</dbReference>
<name>A0A5C7GRI8_9ROSI</name>
<evidence type="ECO:0000256" key="2">
    <source>
        <dbReference type="ARBA" id="ARBA00022737"/>
    </source>
</evidence>
<proteinExistence type="predicted"/>
<comment type="caution">
    <text evidence="6">The sequence shown here is derived from an EMBL/GenBank/DDBJ whole genome shotgun (WGS) entry which is preliminary data.</text>
</comment>
<dbReference type="InterPro" id="IPR038408">
    <property type="entry name" value="GNK2_sf"/>
</dbReference>
<protein>
    <recommendedName>
        <fullName evidence="5">Gnk2-homologous domain-containing protein</fullName>
    </recommendedName>
</protein>
<dbReference type="Pfam" id="PF01657">
    <property type="entry name" value="Stress-antifung"/>
    <property type="match status" value="3"/>
</dbReference>
<dbReference type="PANTHER" id="PTHR32099">
    <property type="entry name" value="CYSTEINE-RICH REPEAT SECRETORY PROTEIN"/>
    <property type="match status" value="1"/>
</dbReference>
<accession>A0A5C7GRI8</accession>
<keyword evidence="4" id="KW-0472">Membrane</keyword>
<keyword evidence="4" id="KW-1133">Transmembrane helix</keyword>
<evidence type="ECO:0000313" key="7">
    <source>
        <dbReference type="Proteomes" id="UP000323000"/>
    </source>
</evidence>
<evidence type="ECO:0000313" key="6">
    <source>
        <dbReference type="EMBL" id="TXG47185.1"/>
    </source>
</evidence>
<gene>
    <name evidence="6" type="ORF">EZV62_026479</name>
</gene>
<reference evidence="7" key="1">
    <citation type="journal article" date="2019" name="Gigascience">
        <title>De novo genome assembly of the endangered Acer yangbiense, a plant species with extremely small populations endemic to Yunnan Province, China.</title>
        <authorList>
            <person name="Yang J."/>
            <person name="Wariss H.M."/>
            <person name="Tao L."/>
            <person name="Zhang R."/>
            <person name="Yun Q."/>
            <person name="Hollingsworth P."/>
            <person name="Dao Z."/>
            <person name="Luo G."/>
            <person name="Guo H."/>
            <person name="Ma Y."/>
            <person name="Sun W."/>
        </authorList>
    </citation>
    <scope>NUCLEOTIDE SEQUENCE [LARGE SCALE GENOMIC DNA]</scope>
    <source>
        <strain evidence="7">cv. Malutang</strain>
    </source>
</reference>
<sequence length="537" mass="59502">MLSIRVISTLNINWTHCYDTGNFTADSTYATNRNLLLSSLASNIITVLKSGFYNTTIGQEPDKVYGLALCRGDVSSEDCSSCVNSTSQHIMSTCHSQKEALMWDGDPALCFVHYADHSLFGKLGIDVPINPYYIGNNLTMNLTEFDQIWQPLMENTEKEASMGSSRMKFASQEANLTSIQTIYALMQCTPDLSQSDCYSCLTRCVAEYINCCHGKEGGGVQLPNCVLRWNLYPFYNDKDMTDDELELPSSPPSPLSPPPPPPPPLLSNSTTIKGNGDNITRALIIVIVVPAAVLMILIISISIFFPKRNLKEKITEKIRNGEISSTAASHVVAGKRTANRGSDELATPTNAWVYKERPESGSSCPEKDKFLYAAMSFRNLFVFLSFYMLSIRVISTLATDWTYCYDTRNFTAGSTYATNHNLLLSSLASNITPLPKSGFYNTTIGQEPDQVYGLALCRGDISSEDCSSCVNSTSQHIMSTCHSQKEALMWDGSYEDPSRCFVHYADSSLFGKLVYDPIFLYCIGNNLKSTQNILYSK</sequence>
<evidence type="ECO:0000256" key="3">
    <source>
        <dbReference type="SAM" id="MobiDB-lite"/>
    </source>
</evidence>
<evidence type="ECO:0000259" key="5">
    <source>
        <dbReference type="PROSITE" id="PS51473"/>
    </source>
</evidence>
<dbReference type="CDD" id="cd23509">
    <property type="entry name" value="Gnk2-like"/>
    <property type="match status" value="3"/>
</dbReference>
<feature type="transmembrane region" description="Helical" evidence="4">
    <location>
        <begin position="282"/>
        <end position="305"/>
    </location>
</feature>
<dbReference type="InterPro" id="IPR002902">
    <property type="entry name" value="GNK2"/>
</dbReference>
<dbReference type="Gene3D" id="3.30.430.20">
    <property type="entry name" value="Gnk2 domain, C-X8-C-X2-C motif"/>
    <property type="match status" value="3"/>
</dbReference>
<feature type="region of interest" description="Disordered" evidence="3">
    <location>
        <begin position="242"/>
        <end position="271"/>
    </location>
</feature>
<evidence type="ECO:0000256" key="1">
    <source>
        <dbReference type="ARBA" id="ARBA00022729"/>
    </source>
</evidence>
<dbReference type="FunFam" id="3.30.430.20:FF:000007">
    <property type="entry name" value="Cysteine-rich receptor-like protein kinase 11"/>
    <property type="match status" value="1"/>
</dbReference>
<evidence type="ECO:0000256" key="4">
    <source>
        <dbReference type="SAM" id="Phobius"/>
    </source>
</evidence>
<keyword evidence="1" id="KW-0732">Signal</keyword>
<dbReference type="AlphaFoldDB" id="A0A5C7GRI8"/>
<dbReference type="Proteomes" id="UP000323000">
    <property type="component" value="Chromosome 13"/>
</dbReference>
<keyword evidence="4" id="KW-0812">Transmembrane</keyword>
<feature type="domain" description="Gnk2-homologous" evidence="5">
    <location>
        <begin position="398"/>
        <end position="509"/>
    </location>
</feature>
<feature type="domain" description="Gnk2-homologous" evidence="5">
    <location>
        <begin position="126"/>
        <end position="234"/>
    </location>
</feature>
<feature type="domain" description="Gnk2-homologous" evidence="5">
    <location>
        <begin position="11"/>
        <end position="119"/>
    </location>
</feature>
<dbReference type="OrthoDB" id="1909574at2759"/>
<organism evidence="6 7">
    <name type="scientific">Acer yangbiense</name>
    <dbReference type="NCBI Taxonomy" id="1000413"/>
    <lineage>
        <taxon>Eukaryota</taxon>
        <taxon>Viridiplantae</taxon>
        <taxon>Streptophyta</taxon>
        <taxon>Embryophyta</taxon>
        <taxon>Tracheophyta</taxon>
        <taxon>Spermatophyta</taxon>
        <taxon>Magnoliopsida</taxon>
        <taxon>eudicotyledons</taxon>
        <taxon>Gunneridae</taxon>
        <taxon>Pentapetalae</taxon>
        <taxon>rosids</taxon>
        <taxon>malvids</taxon>
        <taxon>Sapindales</taxon>
        <taxon>Sapindaceae</taxon>
        <taxon>Hippocastanoideae</taxon>
        <taxon>Acereae</taxon>
        <taxon>Acer</taxon>
    </lineage>
</organism>